<dbReference type="STRING" id="325777.GW15_0219555"/>
<proteinExistence type="predicted"/>
<dbReference type="eggNOG" id="COG4974">
    <property type="taxonomic scope" value="Bacteria"/>
</dbReference>
<dbReference type="AlphaFoldDB" id="A0A098PY71"/>
<reference evidence="2 3" key="1">
    <citation type="submission" date="2014-09" db="EMBL/GenBank/DDBJ databases">
        <title>A draft genome sequence for Xanthomonas axonopodis pv. vasculorum NCPPB 900.</title>
        <authorList>
            <person name="Harrison J."/>
            <person name="Studholme D.J."/>
        </authorList>
    </citation>
    <scope>NUCLEOTIDE SEQUENCE [LARGE SCALE GENOMIC DNA]</scope>
    <source>
        <strain evidence="2 3">NCPPB 900</strain>
    </source>
</reference>
<dbReference type="GO" id="GO:0003677">
    <property type="term" value="F:DNA binding"/>
    <property type="evidence" value="ECO:0007669"/>
    <property type="project" value="InterPro"/>
</dbReference>
<dbReference type="EMBL" id="JPHD02000122">
    <property type="protein sequence ID" value="KGE50652.1"/>
    <property type="molecule type" value="Genomic_DNA"/>
</dbReference>
<gene>
    <name evidence="2" type="ORF">GW15_0219555</name>
</gene>
<protein>
    <submittedName>
        <fullName evidence="2">Integrase</fullName>
    </submittedName>
</protein>
<dbReference type="InterPro" id="IPR013762">
    <property type="entry name" value="Integrase-like_cat_sf"/>
</dbReference>
<evidence type="ECO:0000313" key="3">
    <source>
        <dbReference type="Proteomes" id="UP000028012"/>
    </source>
</evidence>
<dbReference type="Gene3D" id="1.10.443.10">
    <property type="entry name" value="Intergrase catalytic core"/>
    <property type="match status" value="1"/>
</dbReference>
<dbReference type="InterPro" id="IPR011010">
    <property type="entry name" value="DNA_brk_join_enz"/>
</dbReference>
<dbReference type="SUPFAM" id="SSF56349">
    <property type="entry name" value="DNA breaking-rejoining enzymes"/>
    <property type="match status" value="1"/>
</dbReference>
<accession>A0A098PY71</accession>
<dbReference type="Proteomes" id="UP000028012">
    <property type="component" value="Unassembled WGS sequence"/>
</dbReference>
<sequence>MILAYNLRLRGAEVTDLNDAHASEQGILATRRKASRDNVTLWNEELRGAWAWLIEYRRRTMAAHERPVALKPEQRRLVVSQSGTPLTKSALDSAWQRMITLAIREGVIAVAQRFSLHDLKHRGITDTEGNLADKQEAADHKTQEMTRRYSHDVPIVKPPRRIP</sequence>
<dbReference type="GO" id="GO:0006310">
    <property type="term" value="P:DNA recombination"/>
    <property type="evidence" value="ECO:0007669"/>
    <property type="project" value="UniProtKB-KW"/>
</dbReference>
<evidence type="ECO:0000313" key="2">
    <source>
        <dbReference type="EMBL" id="KGE50652.1"/>
    </source>
</evidence>
<evidence type="ECO:0000256" key="1">
    <source>
        <dbReference type="ARBA" id="ARBA00023172"/>
    </source>
</evidence>
<comment type="caution">
    <text evidence="2">The sequence shown here is derived from an EMBL/GenBank/DDBJ whole genome shotgun (WGS) entry which is preliminary data.</text>
</comment>
<dbReference type="GO" id="GO:0015074">
    <property type="term" value="P:DNA integration"/>
    <property type="evidence" value="ECO:0007669"/>
    <property type="project" value="InterPro"/>
</dbReference>
<keyword evidence="1" id="KW-0233">DNA recombination</keyword>
<organism evidence="2 3">
    <name type="scientific">Xanthomonas axonopodis pv. vasculorum</name>
    <dbReference type="NCBI Taxonomy" id="325777"/>
    <lineage>
        <taxon>Bacteria</taxon>
        <taxon>Pseudomonadati</taxon>
        <taxon>Pseudomonadota</taxon>
        <taxon>Gammaproteobacteria</taxon>
        <taxon>Lysobacterales</taxon>
        <taxon>Lysobacteraceae</taxon>
        <taxon>Xanthomonas</taxon>
    </lineage>
</organism>
<name>A0A098PY71_9XANT</name>
<dbReference type="HOGENOM" id="CLU_1626403_0_0_6"/>